<dbReference type="Gene3D" id="1.25.40.10">
    <property type="entry name" value="Tetratricopeptide repeat domain"/>
    <property type="match status" value="1"/>
</dbReference>
<feature type="non-terminal residue" evidence="1">
    <location>
        <position position="192"/>
    </location>
</feature>
<gene>
    <name evidence="1" type="ORF">S03H2_07786</name>
</gene>
<dbReference type="PROSITE" id="PS50005">
    <property type="entry name" value="TPR"/>
    <property type="match status" value="1"/>
</dbReference>
<dbReference type="CDD" id="cd00093">
    <property type="entry name" value="HTH_XRE"/>
    <property type="match status" value="1"/>
</dbReference>
<evidence type="ECO:0000313" key="1">
    <source>
        <dbReference type="EMBL" id="GAH26012.1"/>
    </source>
</evidence>
<protein>
    <submittedName>
        <fullName evidence="1">Uncharacterized protein</fullName>
    </submittedName>
</protein>
<dbReference type="InterPro" id="IPR011990">
    <property type="entry name" value="TPR-like_helical_dom_sf"/>
</dbReference>
<accession>X1E0H8</accession>
<name>X1E0H8_9ZZZZ</name>
<comment type="caution">
    <text evidence="1">The sequence shown here is derived from an EMBL/GenBank/DDBJ whole genome shotgun (WGS) entry which is preliminary data.</text>
</comment>
<proteinExistence type="predicted"/>
<dbReference type="Gene3D" id="1.10.260.40">
    <property type="entry name" value="lambda repressor-like DNA-binding domains"/>
    <property type="match status" value="1"/>
</dbReference>
<dbReference type="SUPFAM" id="SSF47413">
    <property type="entry name" value="lambda repressor-like DNA-binding domains"/>
    <property type="match status" value="1"/>
</dbReference>
<dbReference type="AlphaFoldDB" id="X1E0H8"/>
<dbReference type="GO" id="GO:0003677">
    <property type="term" value="F:DNA binding"/>
    <property type="evidence" value="ECO:0007669"/>
    <property type="project" value="InterPro"/>
</dbReference>
<dbReference type="InterPro" id="IPR019734">
    <property type="entry name" value="TPR_rpt"/>
</dbReference>
<organism evidence="1">
    <name type="scientific">marine sediment metagenome</name>
    <dbReference type="NCBI Taxonomy" id="412755"/>
    <lineage>
        <taxon>unclassified sequences</taxon>
        <taxon>metagenomes</taxon>
        <taxon>ecological metagenomes</taxon>
    </lineage>
</organism>
<reference evidence="1" key="1">
    <citation type="journal article" date="2014" name="Front. Microbiol.">
        <title>High frequency of phylogenetically diverse reductive dehalogenase-homologous genes in deep subseafloor sedimentary metagenomes.</title>
        <authorList>
            <person name="Kawai M."/>
            <person name="Futagami T."/>
            <person name="Toyoda A."/>
            <person name="Takaki Y."/>
            <person name="Nishi S."/>
            <person name="Hori S."/>
            <person name="Arai W."/>
            <person name="Tsubouchi T."/>
            <person name="Morono Y."/>
            <person name="Uchiyama I."/>
            <person name="Ito T."/>
            <person name="Fujiyama A."/>
            <person name="Inagaki F."/>
            <person name="Takami H."/>
        </authorList>
    </citation>
    <scope>NUCLEOTIDE SEQUENCE</scope>
    <source>
        <strain evidence="1">Expedition CK06-06</strain>
    </source>
</reference>
<dbReference type="EMBL" id="BARU01003658">
    <property type="protein sequence ID" value="GAH26012.1"/>
    <property type="molecule type" value="Genomic_DNA"/>
</dbReference>
<sequence length="192" mass="22969">MKKNTGHWLKRARTKLQITQKDLVGDRFKRQYISMIETGDVDLSPGVRVYITKKLKLPKKYFDTGLFKKEKERLDYLKEETNTLLDSLRFDEANKLIKEAVSISEEAKSDEYINHFLLKLVQVYINDKKLDKAKDLLIKTNKYYSEEKDYKNLAYSYYWTGVVYRDKKKYTNALYMFNNAIEENSKLERKKD</sequence>
<dbReference type="SUPFAM" id="SSF48452">
    <property type="entry name" value="TPR-like"/>
    <property type="match status" value="1"/>
</dbReference>
<dbReference type="InterPro" id="IPR010982">
    <property type="entry name" value="Lambda_DNA-bd_dom_sf"/>
</dbReference>
<dbReference type="InterPro" id="IPR001387">
    <property type="entry name" value="Cro/C1-type_HTH"/>
</dbReference>